<dbReference type="RefSeq" id="XP_018295164.1">
    <property type="nucleotide sequence ID" value="XM_018443413.1"/>
</dbReference>
<dbReference type="GeneID" id="29004318"/>
<dbReference type="VEuPathDB" id="FungiDB:PHYBLDRAFT_79019"/>
<gene>
    <name evidence="2" type="ORF">PHYBLDRAFT_79019</name>
</gene>
<keyword evidence="1" id="KW-0472">Membrane</keyword>
<evidence type="ECO:0000313" key="2">
    <source>
        <dbReference type="EMBL" id="OAD77124.1"/>
    </source>
</evidence>
<sequence>MRGIQSLFTKDSKDLQVKRSRWKFWKRRDRKPNTVSNVVNQAIDPHSNLIHLGPFQSLKSYQLNSLMLCFILLVLLLFYMSYQFGRLITLLEVLIFGADDLLRGGVDIVFDFFELFRKYTILNLRCYGLDPLV</sequence>
<reference evidence="3" key="1">
    <citation type="submission" date="2015-06" db="EMBL/GenBank/DDBJ databases">
        <title>Expansion of signal transduction pathways in fungi by whole-genome duplication.</title>
        <authorList>
            <consortium name="DOE Joint Genome Institute"/>
            <person name="Corrochano L.M."/>
            <person name="Kuo A."/>
            <person name="Marcet-Houben M."/>
            <person name="Polaino S."/>
            <person name="Salamov A."/>
            <person name="Villalobos J.M."/>
            <person name="Alvarez M.I."/>
            <person name="Avalos J."/>
            <person name="Benito E.P."/>
            <person name="Benoit I."/>
            <person name="Burger G."/>
            <person name="Camino L.P."/>
            <person name="Canovas D."/>
            <person name="Cerda-Olmedo E."/>
            <person name="Cheng J.-F."/>
            <person name="Dominguez A."/>
            <person name="Elias M."/>
            <person name="Eslava A.P."/>
            <person name="Glaser F."/>
            <person name="Grimwood J."/>
            <person name="Gutierrez G."/>
            <person name="Heitman J."/>
            <person name="Henrissat B."/>
            <person name="Iturriaga E.A."/>
            <person name="Lang B.F."/>
            <person name="Lavin J.L."/>
            <person name="Lee S."/>
            <person name="Li W."/>
            <person name="Lindquist E."/>
            <person name="Lopez-Garcia S."/>
            <person name="Luque E.M."/>
            <person name="Marcos A.T."/>
            <person name="Martin J."/>
            <person name="McCluskey K."/>
            <person name="Medina H.R."/>
            <person name="Miralles-Duran A."/>
            <person name="Miyazaki A."/>
            <person name="Munoz-Torres E."/>
            <person name="Oguiza J.A."/>
            <person name="Ohm R."/>
            <person name="Olmedo M."/>
            <person name="Orejas M."/>
            <person name="Ortiz-Castellanos L."/>
            <person name="Pisabarro A.G."/>
            <person name="Rodriguez-Romero J."/>
            <person name="Ruiz-Herrera J."/>
            <person name="Ruiz-Vazquez R."/>
            <person name="Sanz C."/>
            <person name="Schackwitz W."/>
            <person name="Schmutz J."/>
            <person name="Shahriari M."/>
            <person name="Shelest E."/>
            <person name="Silva-Franco F."/>
            <person name="Soanes D."/>
            <person name="Syed K."/>
            <person name="Tagua V.G."/>
            <person name="Talbot N.J."/>
            <person name="Thon M."/>
            <person name="De vries R.P."/>
            <person name="Wiebenga A."/>
            <person name="Yadav J.S."/>
            <person name="Braun E.L."/>
            <person name="Baker S."/>
            <person name="Garre V."/>
            <person name="Horwitz B."/>
            <person name="Torres-Martinez S."/>
            <person name="Idnurm A."/>
            <person name="Herrera-Estrella A."/>
            <person name="Gabaldon T."/>
            <person name="Grigoriev I.V."/>
        </authorList>
    </citation>
    <scope>NUCLEOTIDE SEQUENCE [LARGE SCALE GENOMIC DNA]</scope>
    <source>
        <strain evidence="3">NRRL 1555(-)</strain>
    </source>
</reference>
<evidence type="ECO:0000313" key="3">
    <source>
        <dbReference type="Proteomes" id="UP000077315"/>
    </source>
</evidence>
<keyword evidence="1" id="KW-0812">Transmembrane</keyword>
<name>A0A167P2H5_PHYB8</name>
<accession>A0A167P2H5</accession>
<proteinExistence type="predicted"/>
<keyword evidence="3" id="KW-1185">Reference proteome</keyword>
<dbReference type="AlphaFoldDB" id="A0A167P2H5"/>
<keyword evidence="1" id="KW-1133">Transmembrane helix</keyword>
<feature type="transmembrane region" description="Helical" evidence="1">
    <location>
        <begin position="61"/>
        <end position="80"/>
    </location>
</feature>
<protein>
    <submittedName>
        <fullName evidence="2">Uncharacterized protein</fullName>
    </submittedName>
</protein>
<dbReference type="Proteomes" id="UP000077315">
    <property type="component" value="Unassembled WGS sequence"/>
</dbReference>
<dbReference type="OrthoDB" id="2290534at2759"/>
<organism evidence="2 3">
    <name type="scientific">Phycomyces blakesleeanus (strain ATCC 8743b / DSM 1359 / FGSC 10004 / NBRC 33097 / NRRL 1555)</name>
    <dbReference type="NCBI Taxonomy" id="763407"/>
    <lineage>
        <taxon>Eukaryota</taxon>
        <taxon>Fungi</taxon>
        <taxon>Fungi incertae sedis</taxon>
        <taxon>Mucoromycota</taxon>
        <taxon>Mucoromycotina</taxon>
        <taxon>Mucoromycetes</taxon>
        <taxon>Mucorales</taxon>
        <taxon>Phycomycetaceae</taxon>
        <taxon>Phycomyces</taxon>
    </lineage>
</organism>
<dbReference type="InParanoid" id="A0A167P2H5"/>
<evidence type="ECO:0000256" key="1">
    <source>
        <dbReference type="SAM" id="Phobius"/>
    </source>
</evidence>
<dbReference type="EMBL" id="KV440975">
    <property type="protein sequence ID" value="OAD77124.1"/>
    <property type="molecule type" value="Genomic_DNA"/>
</dbReference>